<dbReference type="CDD" id="cd05716">
    <property type="entry name" value="IgV_pIgR_like"/>
    <property type="match status" value="1"/>
</dbReference>
<organism evidence="6 7">
    <name type="scientific">Larimichthys crocea</name>
    <name type="common">Large yellow croaker</name>
    <name type="synonym">Pseudosciaena crocea</name>
    <dbReference type="NCBI Taxonomy" id="215358"/>
    <lineage>
        <taxon>Eukaryota</taxon>
        <taxon>Metazoa</taxon>
        <taxon>Chordata</taxon>
        <taxon>Craniata</taxon>
        <taxon>Vertebrata</taxon>
        <taxon>Euteleostomi</taxon>
        <taxon>Actinopterygii</taxon>
        <taxon>Neopterygii</taxon>
        <taxon>Teleostei</taxon>
        <taxon>Neoteleostei</taxon>
        <taxon>Acanthomorphata</taxon>
        <taxon>Eupercaria</taxon>
        <taxon>Sciaenidae</taxon>
        <taxon>Larimichthys</taxon>
    </lineage>
</organism>
<dbReference type="PANTHER" id="PTHR11860:SF118">
    <property type="entry name" value="CMRF35-LIKE MOLECULE 3-RELATED"/>
    <property type="match status" value="1"/>
</dbReference>
<dbReference type="SMART" id="SM00409">
    <property type="entry name" value="IG"/>
    <property type="match status" value="2"/>
</dbReference>
<evidence type="ECO:0000256" key="1">
    <source>
        <dbReference type="ARBA" id="ARBA00004370"/>
    </source>
</evidence>
<keyword evidence="7" id="KW-1185">Reference proteome</keyword>
<dbReference type="InterPro" id="IPR013106">
    <property type="entry name" value="Ig_V-set"/>
</dbReference>
<feature type="domain" description="Immunoglobulin" evidence="5">
    <location>
        <begin position="128"/>
        <end position="222"/>
    </location>
</feature>
<feature type="domain" description="Immunoglobulin" evidence="5">
    <location>
        <begin position="21"/>
        <end position="121"/>
    </location>
</feature>
<dbReference type="Pfam" id="PF07686">
    <property type="entry name" value="V-set"/>
    <property type="match status" value="2"/>
</dbReference>
<dbReference type="InterPro" id="IPR013783">
    <property type="entry name" value="Ig-like_fold"/>
</dbReference>
<sequence length="288" mass="32429">MRMWSLQNLSFILCNTCCDRSNKVQSYETGSVSFSCQYQSQYQENLKYICRGNQLSSCLQQAVVTSDRQQNGQFRLTDDKESRKFTMTITNLTQRDSGSYLCGVRRNTGLDVFSAVEVEVKEWCCVKTSKLSGTVGRQVNMQCPYPPQHRDNRKFLCKGDHRNNCTNMVTNGSRFTLQDDVASSSFLVMITELKAGDAGTYWCGSDSQWSANNYTKIQLSVVLETSTVAEHGRSQTTDTPGNHIKDAALFHPVVFIVPPVLILMIILGAEVNMDRNRTKSAEEEEDVS</sequence>
<dbReference type="InterPro" id="IPR036179">
    <property type="entry name" value="Ig-like_dom_sf"/>
</dbReference>
<dbReference type="Gene3D" id="2.60.40.10">
    <property type="entry name" value="Immunoglobulins"/>
    <property type="match status" value="2"/>
</dbReference>
<dbReference type="Proteomes" id="UP000424527">
    <property type="component" value="Unassembled WGS sequence"/>
</dbReference>
<protein>
    <submittedName>
        <fullName evidence="6">CMRF35-like molecule 9</fullName>
    </submittedName>
</protein>
<dbReference type="GO" id="GO:0005886">
    <property type="term" value="C:plasma membrane"/>
    <property type="evidence" value="ECO:0007669"/>
    <property type="project" value="TreeGrafter"/>
</dbReference>
<feature type="transmembrane region" description="Helical" evidence="4">
    <location>
        <begin position="249"/>
        <end position="269"/>
    </location>
</feature>
<reference evidence="6 7" key="1">
    <citation type="submission" date="2019-07" db="EMBL/GenBank/DDBJ databases">
        <title>Chromosome genome assembly for large yellow croaker.</title>
        <authorList>
            <person name="Xiao S."/>
        </authorList>
    </citation>
    <scope>NUCLEOTIDE SEQUENCE [LARGE SCALE GENOMIC DNA]</scope>
    <source>
        <strain evidence="6">JMULYC20181020</strain>
        <tissue evidence="6">Muscle</tissue>
    </source>
</reference>
<evidence type="ECO:0000313" key="7">
    <source>
        <dbReference type="Proteomes" id="UP000424527"/>
    </source>
</evidence>
<dbReference type="InterPro" id="IPR003599">
    <property type="entry name" value="Ig_sub"/>
</dbReference>
<keyword evidence="4" id="KW-1133">Transmembrane helix</keyword>
<dbReference type="AlphaFoldDB" id="A0A6G0JB68"/>
<evidence type="ECO:0000259" key="5">
    <source>
        <dbReference type="SMART" id="SM00409"/>
    </source>
</evidence>
<keyword evidence="3 4" id="KW-0472">Membrane</keyword>
<evidence type="ECO:0000313" key="6">
    <source>
        <dbReference type="EMBL" id="KAE8300847.1"/>
    </source>
</evidence>
<comment type="subcellular location">
    <subcellularLocation>
        <location evidence="1">Membrane</location>
    </subcellularLocation>
</comment>
<dbReference type="EMBL" id="REGW02000001">
    <property type="protein sequence ID" value="KAE8300847.1"/>
    <property type="molecule type" value="Genomic_DNA"/>
</dbReference>
<dbReference type="SUPFAM" id="SSF48726">
    <property type="entry name" value="Immunoglobulin"/>
    <property type="match status" value="2"/>
</dbReference>
<evidence type="ECO:0000256" key="4">
    <source>
        <dbReference type="SAM" id="Phobius"/>
    </source>
</evidence>
<gene>
    <name evidence="6" type="ORF">D5F01_LYC00995</name>
</gene>
<dbReference type="InterPro" id="IPR050671">
    <property type="entry name" value="CD300_family_receptors"/>
</dbReference>
<dbReference type="SMR" id="A0A6G0JB68"/>
<accession>A0A6G0JB68</accession>
<dbReference type="GO" id="GO:0004888">
    <property type="term" value="F:transmembrane signaling receptor activity"/>
    <property type="evidence" value="ECO:0007669"/>
    <property type="project" value="TreeGrafter"/>
</dbReference>
<proteinExistence type="predicted"/>
<evidence type="ECO:0000256" key="2">
    <source>
        <dbReference type="ARBA" id="ARBA00022692"/>
    </source>
</evidence>
<evidence type="ECO:0000256" key="3">
    <source>
        <dbReference type="ARBA" id="ARBA00023136"/>
    </source>
</evidence>
<keyword evidence="2 4" id="KW-0812">Transmembrane</keyword>
<dbReference type="PANTHER" id="PTHR11860">
    <property type="entry name" value="POLYMERIC-IMMUNOGLOBULIN RECEPTOR"/>
    <property type="match status" value="1"/>
</dbReference>
<name>A0A6G0JB68_LARCR</name>
<comment type="caution">
    <text evidence="6">The sequence shown here is derived from an EMBL/GenBank/DDBJ whole genome shotgun (WGS) entry which is preliminary data.</text>
</comment>